<keyword evidence="2" id="KW-0813">Transport</keyword>
<feature type="transmembrane region" description="Helical" evidence="6">
    <location>
        <begin position="139"/>
        <end position="157"/>
    </location>
</feature>
<feature type="transmembrane region" description="Helical" evidence="6">
    <location>
        <begin position="82"/>
        <end position="102"/>
    </location>
</feature>
<reference evidence="8 9" key="1">
    <citation type="submission" date="2019-07" db="EMBL/GenBank/DDBJ databases">
        <title>Whole genome shotgun sequence of Brevifollis gellanilyticus NBRC 108608.</title>
        <authorList>
            <person name="Hosoyama A."/>
            <person name="Uohara A."/>
            <person name="Ohji S."/>
            <person name="Ichikawa N."/>
        </authorList>
    </citation>
    <scope>NUCLEOTIDE SEQUENCE [LARGE SCALE GENOMIC DNA]</scope>
    <source>
        <strain evidence="8 9">NBRC 108608</strain>
    </source>
</reference>
<keyword evidence="5 6" id="KW-0472">Membrane</keyword>
<dbReference type="AlphaFoldDB" id="A0A512MGN7"/>
<dbReference type="Proteomes" id="UP000321577">
    <property type="component" value="Unassembled WGS sequence"/>
</dbReference>
<dbReference type="GO" id="GO:0005315">
    <property type="term" value="F:phosphate transmembrane transporter activity"/>
    <property type="evidence" value="ECO:0007669"/>
    <property type="project" value="InterPro"/>
</dbReference>
<protein>
    <submittedName>
        <fullName evidence="8">Inorganic phosphate transporter</fullName>
    </submittedName>
</protein>
<feature type="transmembrane region" description="Helical" evidence="6">
    <location>
        <begin position="42"/>
        <end position="61"/>
    </location>
</feature>
<dbReference type="Pfam" id="PF01384">
    <property type="entry name" value="PHO4"/>
    <property type="match status" value="2"/>
</dbReference>
<dbReference type="GO" id="GO:0016020">
    <property type="term" value="C:membrane"/>
    <property type="evidence" value="ECO:0007669"/>
    <property type="project" value="UniProtKB-SubCell"/>
</dbReference>
<dbReference type="PANTHER" id="PTHR11101:SF80">
    <property type="entry name" value="PHOSPHATE TRANSPORTER"/>
    <property type="match status" value="1"/>
</dbReference>
<proteinExistence type="predicted"/>
<dbReference type="InterPro" id="IPR001204">
    <property type="entry name" value="Phos_transporter"/>
</dbReference>
<dbReference type="RefSeq" id="WP_146855297.1">
    <property type="nucleotide sequence ID" value="NZ_BKAG01000062.1"/>
</dbReference>
<keyword evidence="4 6" id="KW-1133">Transmembrane helix</keyword>
<evidence type="ECO:0000313" key="8">
    <source>
        <dbReference type="EMBL" id="GEP45912.1"/>
    </source>
</evidence>
<feature type="transmembrane region" description="Helical" evidence="6">
    <location>
        <begin position="194"/>
        <end position="225"/>
    </location>
</feature>
<feature type="signal peptide" evidence="7">
    <location>
        <begin position="1"/>
        <end position="21"/>
    </location>
</feature>
<keyword evidence="3 6" id="KW-0812">Transmembrane</keyword>
<keyword evidence="9" id="KW-1185">Reference proteome</keyword>
<evidence type="ECO:0000256" key="5">
    <source>
        <dbReference type="ARBA" id="ARBA00023136"/>
    </source>
</evidence>
<dbReference type="EMBL" id="BKAG01000062">
    <property type="protein sequence ID" value="GEP45912.1"/>
    <property type="molecule type" value="Genomic_DNA"/>
</dbReference>
<evidence type="ECO:0000256" key="3">
    <source>
        <dbReference type="ARBA" id="ARBA00022692"/>
    </source>
</evidence>
<sequence length="320" mass="33153">MFAILIILAAMAVAYANGANANFKGVASLFGSNTTGYWTALRWAAVTTAAGCLASILLMGTMMTAFTGKGLVPDSLVGHPDFMFAVAAGAGLANLLATRLGFPVSTTHMLMGALLGAGLAADPSGVKLAALWGTFAKPLLIAPILAIMLGGILYRVLRMLRLAPDHRTRSLDALHFLSAGAVSFARGMNDTPKMAALLVGVGGLGVEVSLLLVMITITVGGLFGARRVADTLAHKITGMNPGQGFAANLATSLLTTTASFHGLPVSTTHVSVGALLGIGITTKQARWKTVIPVLMAWVITLPCSALLSALIWWLSKLWSR</sequence>
<feature type="chain" id="PRO_5022215524" evidence="7">
    <location>
        <begin position="22"/>
        <end position="320"/>
    </location>
</feature>
<gene>
    <name evidence="8" type="ORF">BGE01nite_52030</name>
</gene>
<evidence type="ECO:0000256" key="2">
    <source>
        <dbReference type="ARBA" id="ARBA00022448"/>
    </source>
</evidence>
<evidence type="ECO:0000256" key="1">
    <source>
        <dbReference type="ARBA" id="ARBA00004141"/>
    </source>
</evidence>
<organism evidence="8 9">
    <name type="scientific">Brevifollis gellanilyticus</name>
    <dbReference type="NCBI Taxonomy" id="748831"/>
    <lineage>
        <taxon>Bacteria</taxon>
        <taxon>Pseudomonadati</taxon>
        <taxon>Verrucomicrobiota</taxon>
        <taxon>Verrucomicrobiia</taxon>
        <taxon>Verrucomicrobiales</taxon>
        <taxon>Verrucomicrobiaceae</taxon>
    </lineage>
</organism>
<evidence type="ECO:0000256" key="6">
    <source>
        <dbReference type="SAM" id="Phobius"/>
    </source>
</evidence>
<comment type="subcellular location">
    <subcellularLocation>
        <location evidence="1">Membrane</location>
        <topology evidence="1">Multi-pass membrane protein</topology>
    </subcellularLocation>
</comment>
<dbReference type="GO" id="GO:0035435">
    <property type="term" value="P:phosphate ion transmembrane transport"/>
    <property type="evidence" value="ECO:0007669"/>
    <property type="project" value="TreeGrafter"/>
</dbReference>
<evidence type="ECO:0000256" key="7">
    <source>
        <dbReference type="SAM" id="SignalP"/>
    </source>
</evidence>
<evidence type="ECO:0000313" key="9">
    <source>
        <dbReference type="Proteomes" id="UP000321577"/>
    </source>
</evidence>
<accession>A0A512MGN7</accession>
<name>A0A512MGN7_9BACT</name>
<keyword evidence="7" id="KW-0732">Signal</keyword>
<evidence type="ECO:0000256" key="4">
    <source>
        <dbReference type="ARBA" id="ARBA00022989"/>
    </source>
</evidence>
<dbReference type="PANTHER" id="PTHR11101">
    <property type="entry name" value="PHOSPHATE TRANSPORTER"/>
    <property type="match status" value="1"/>
</dbReference>
<dbReference type="OrthoDB" id="9779554at2"/>
<comment type="caution">
    <text evidence="8">The sequence shown here is derived from an EMBL/GenBank/DDBJ whole genome shotgun (WGS) entry which is preliminary data.</text>
</comment>
<feature type="transmembrane region" description="Helical" evidence="6">
    <location>
        <begin position="293"/>
        <end position="314"/>
    </location>
</feature>